<dbReference type="GeneID" id="106171117"/>
<evidence type="ECO:0000256" key="1">
    <source>
        <dbReference type="ARBA" id="ARBA00022536"/>
    </source>
</evidence>
<dbReference type="KEGG" id="lak:106171117"/>
<organism evidence="8 9">
    <name type="scientific">Lingula anatina</name>
    <name type="common">Brachiopod</name>
    <name type="synonym">Lingula unguis</name>
    <dbReference type="NCBI Taxonomy" id="7574"/>
    <lineage>
        <taxon>Eukaryota</taxon>
        <taxon>Metazoa</taxon>
        <taxon>Spiralia</taxon>
        <taxon>Lophotrochozoa</taxon>
        <taxon>Brachiopoda</taxon>
        <taxon>Linguliformea</taxon>
        <taxon>Lingulata</taxon>
        <taxon>Lingulida</taxon>
        <taxon>Linguloidea</taxon>
        <taxon>Lingulidae</taxon>
        <taxon>Lingula</taxon>
    </lineage>
</organism>
<feature type="disulfide bond" evidence="5">
    <location>
        <begin position="315"/>
        <end position="324"/>
    </location>
</feature>
<dbReference type="FunFam" id="2.10.25.10:FF:000279">
    <property type="entry name" value="Neurogenic locus notch 1"/>
    <property type="match status" value="1"/>
</dbReference>
<dbReference type="Pfam" id="PF12947">
    <property type="entry name" value="EGF_3"/>
    <property type="match status" value="4"/>
</dbReference>
<dbReference type="InterPro" id="IPR018097">
    <property type="entry name" value="EGF_Ca-bd_CS"/>
</dbReference>
<reference evidence="9" key="1">
    <citation type="submission" date="2025-08" db="UniProtKB">
        <authorList>
            <consortium name="RefSeq"/>
        </authorList>
    </citation>
    <scope>IDENTIFICATION</scope>
    <source>
        <tissue evidence="9">Gonads</tissue>
    </source>
</reference>
<dbReference type="RefSeq" id="XP_013406727.1">
    <property type="nucleotide sequence ID" value="XM_013551273.1"/>
</dbReference>
<keyword evidence="1 5" id="KW-0245">EGF-like domain</keyword>
<dbReference type="SUPFAM" id="SSF57196">
    <property type="entry name" value="EGF/Laminin"/>
    <property type="match status" value="2"/>
</dbReference>
<dbReference type="PROSITE" id="PS01186">
    <property type="entry name" value="EGF_2"/>
    <property type="match status" value="6"/>
</dbReference>
<keyword evidence="3" id="KW-0677">Repeat</keyword>
<evidence type="ECO:0000259" key="7">
    <source>
        <dbReference type="PROSITE" id="PS50026"/>
    </source>
</evidence>
<dbReference type="PANTHER" id="PTHR24050:SF28">
    <property type="entry name" value="UROMODULIN-LIKE"/>
    <property type="match status" value="1"/>
</dbReference>
<evidence type="ECO:0000256" key="4">
    <source>
        <dbReference type="ARBA" id="ARBA00023157"/>
    </source>
</evidence>
<sequence length="583" mass="62768">MHFVCFVGLLLLLMGNSLGFALKMGTPSVNSAPIVECVEGLYIADTVNRCGYWQCCPNDIVQWMWCAPGTTVSSAFTTASKGDHNPCSVFGPVDRKYCIKSGTVTTAATRPTLTSTTPLSTAVPTTATSCPPDYCKNGRCLEAASTGSFRCLCNVGYTGERCDRDVDECRTGKHSCHVNARCINQPGFYFCLCNAGFQGNGFQCTDINECEDGNRCASGAICSNLPGSYTCACPSGFTGDGFNFCSDVNECSTGGHDCHSNALCSNTQGSYSCTCRSGYVGDGFNCQQTSSDPCNPNPCTHGTCTETQGGYFCTCEPGWTGNNCNQDINECATGTAQCHSQADCVDTLGSYGCICRPGYTGDGKNCQDKNECTSGESQCDRNANCVNTDGSYTCACKPGYFGDGRMCLDLNECSTGLHDCSLDATCENTKGSYVCTCKNGFTGDGRFCTVNVIPDCPWTDSFIYTRHVKLRDYNDYRIQAFHISANFTIADCERVCRESECGRREGGLCYDPACRSVDVNIGRNEIYSKCHISSQDQFSQPENMEQMNPADNYTYMQRLQDCSNAPSCRCYTGGLQAGGGTGK</sequence>
<feature type="signal peptide" evidence="6">
    <location>
        <begin position="1"/>
        <end position="19"/>
    </location>
</feature>
<accession>A0A1S3J8J6</accession>
<dbReference type="PROSITE" id="PS01187">
    <property type="entry name" value="EGF_CA"/>
    <property type="match status" value="3"/>
</dbReference>
<dbReference type="GO" id="GO:0005509">
    <property type="term" value="F:calcium ion binding"/>
    <property type="evidence" value="ECO:0007669"/>
    <property type="project" value="InterPro"/>
</dbReference>
<feature type="domain" description="EGF-like" evidence="7">
    <location>
        <begin position="165"/>
        <end position="203"/>
    </location>
</feature>
<evidence type="ECO:0000256" key="3">
    <source>
        <dbReference type="ARBA" id="ARBA00022737"/>
    </source>
</evidence>
<evidence type="ECO:0000313" key="9">
    <source>
        <dbReference type="RefSeq" id="XP_013406727.1"/>
    </source>
</evidence>
<dbReference type="SMART" id="SM00181">
    <property type="entry name" value="EGF"/>
    <property type="match status" value="8"/>
</dbReference>
<feature type="domain" description="EGF-like" evidence="7">
    <location>
        <begin position="126"/>
        <end position="163"/>
    </location>
</feature>
<evidence type="ECO:0000313" key="8">
    <source>
        <dbReference type="Proteomes" id="UP000085678"/>
    </source>
</evidence>
<evidence type="ECO:0000256" key="2">
    <source>
        <dbReference type="ARBA" id="ARBA00022729"/>
    </source>
</evidence>
<dbReference type="PROSITE" id="PS00010">
    <property type="entry name" value="ASX_HYDROXYL"/>
    <property type="match status" value="6"/>
</dbReference>
<dbReference type="InterPro" id="IPR024731">
    <property type="entry name" value="NELL2-like_EGF"/>
</dbReference>
<feature type="domain" description="EGF-like" evidence="7">
    <location>
        <begin position="327"/>
        <end position="367"/>
    </location>
</feature>
<dbReference type="OrthoDB" id="41109at2759"/>
<feature type="domain" description="EGF-like" evidence="7">
    <location>
        <begin position="247"/>
        <end position="287"/>
    </location>
</feature>
<dbReference type="InterPro" id="IPR000152">
    <property type="entry name" value="EGF-type_Asp/Asn_hydroxyl_site"/>
</dbReference>
<dbReference type="Pfam" id="PF00008">
    <property type="entry name" value="EGF"/>
    <property type="match status" value="2"/>
</dbReference>
<dbReference type="Gene3D" id="2.10.25.10">
    <property type="entry name" value="Laminin"/>
    <property type="match status" value="8"/>
</dbReference>
<keyword evidence="8" id="KW-1185">Reference proteome</keyword>
<dbReference type="CDD" id="cd00054">
    <property type="entry name" value="EGF_CA"/>
    <property type="match status" value="7"/>
</dbReference>
<dbReference type="InParanoid" id="A0A1S3J8J6"/>
<feature type="disulfide bond" evidence="5">
    <location>
        <begin position="130"/>
        <end position="140"/>
    </location>
</feature>
<dbReference type="InterPro" id="IPR009030">
    <property type="entry name" value="Growth_fac_rcpt_cys_sf"/>
</dbReference>
<dbReference type="PROSITE" id="PS50026">
    <property type="entry name" value="EGF_3"/>
    <property type="match status" value="8"/>
</dbReference>
<feature type="domain" description="EGF-like" evidence="7">
    <location>
        <begin position="290"/>
        <end position="325"/>
    </location>
</feature>
<feature type="disulfide bond" evidence="5">
    <location>
        <begin position="153"/>
        <end position="162"/>
    </location>
</feature>
<keyword evidence="2 6" id="KW-0732">Signal</keyword>
<dbReference type="InterPro" id="IPR000742">
    <property type="entry name" value="EGF"/>
</dbReference>
<feature type="disulfide bond" evidence="5">
    <location>
        <begin position="294"/>
        <end position="304"/>
    </location>
</feature>
<keyword evidence="4 5" id="KW-1015">Disulfide bond</keyword>
<dbReference type="InterPro" id="IPR052235">
    <property type="entry name" value="Nephronectin_domain"/>
</dbReference>
<dbReference type="Pfam" id="PF07645">
    <property type="entry name" value="EGF_CA"/>
    <property type="match status" value="2"/>
</dbReference>
<dbReference type="SUPFAM" id="SSF57184">
    <property type="entry name" value="Growth factor receptor domain"/>
    <property type="match status" value="2"/>
</dbReference>
<dbReference type="AlphaFoldDB" id="A0A1S3J8J6"/>
<proteinExistence type="predicted"/>
<protein>
    <submittedName>
        <fullName evidence="9">Fibulin-1</fullName>
    </submittedName>
</protein>
<dbReference type="FunFam" id="2.10.25.10:FF:000038">
    <property type="entry name" value="Fibrillin 2"/>
    <property type="match status" value="6"/>
</dbReference>
<dbReference type="PANTHER" id="PTHR24050">
    <property type="entry name" value="PA14 DOMAIN-CONTAINING PROTEIN"/>
    <property type="match status" value="1"/>
</dbReference>
<evidence type="ECO:0000256" key="6">
    <source>
        <dbReference type="SAM" id="SignalP"/>
    </source>
</evidence>
<comment type="caution">
    <text evidence="5">Lacks conserved residue(s) required for the propagation of feature annotation.</text>
</comment>
<feature type="domain" description="EGF-like" evidence="7">
    <location>
        <begin position="368"/>
        <end position="408"/>
    </location>
</feature>
<gene>
    <name evidence="9" type="primary">LOC106171117</name>
</gene>
<feature type="domain" description="EGF-like" evidence="7">
    <location>
        <begin position="206"/>
        <end position="243"/>
    </location>
</feature>
<dbReference type="SMART" id="SM00179">
    <property type="entry name" value="EGF_CA"/>
    <property type="match status" value="8"/>
</dbReference>
<evidence type="ECO:0000256" key="5">
    <source>
        <dbReference type="PROSITE-ProRule" id="PRU00076"/>
    </source>
</evidence>
<name>A0A1S3J8J6_LINAN</name>
<feature type="chain" id="PRO_5010342618" evidence="6">
    <location>
        <begin position="20"/>
        <end position="583"/>
    </location>
</feature>
<dbReference type="InterPro" id="IPR049883">
    <property type="entry name" value="NOTCH1_EGF-like"/>
</dbReference>
<dbReference type="Proteomes" id="UP000085678">
    <property type="component" value="Unplaced"/>
</dbReference>
<feature type="domain" description="EGF-like" evidence="7">
    <location>
        <begin position="409"/>
        <end position="449"/>
    </location>
</feature>
<dbReference type="PROSITE" id="PS00022">
    <property type="entry name" value="EGF_1"/>
    <property type="match status" value="2"/>
</dbReference>
<dbReference type="InterPro" id="IPR001881">
    <property type="entry name" value="EGF-like_Ca-bd_dom"/>
</dbReference>
<dbReference type="STRING" id="7574.A0A1S3J8J6"/>